<dbReference type="GO" id="GO:0003007">
    <property type="term" value="P:heart morphogenesis"/>
    <property type="evidence" value="ECO:0007669"/>
    <property type="project" value="UniProtKB-ARBA"/>
</dbReference>
<accession>A0AAV7QDE3</accession>
<evidence type="ECO:0000259" key="9">
    <source>
        <dbReference type="PROSITE" id="PS50835"/>
    </source>
</evidence>
<dbReference type="SMART" id="SM00408">
    <property type="entry name" value="IGc2"/>
    <property type="match status" value="2"/>
</dbReference>
<evidence type="ECO:0000256" key="2">
    <source>
        <dbReference type="ARBA" id="ARBA00022737"/>
    </source>
</evidence>
<dbReference type="PROSITE" id="PS00108">
    <property type="entry name" value="PROTEIN_KINASE_ST"/>
    <property type="match status" value="1"/>
</dbReference>
<dbReference type="InterPro" id="IPR003961">
    <property type="entry name" value="FN3_dom"/>
</dbReference>
<sequence>MKDGRTTVASNGAREPSQQRPERPAFSRPLKDCSVQEGSDFTLEGHVTGTPPISVFWQHNDMCKFPKSKDSHVSRVMVSSKVTSVSSLPMVSSRVTSVSSSSMVSRVTVAPNSIPELEKGAVTMLFDVLPQHGITREVCIKGPRVSSTASHIYVTDREKTSNSQNSRMTPPASLHAMATVNAWATSDYNDVPDNSVPTASPAQASSNPTQGRAKKQHVILLDTTTAPKNGLQESAARIPTSLDDIHLQNGSHACVPKKDGPSQNTFTKVMDRESPGNAFISKKTTAGTVYPKVATEHTPTVSAAVHSPDHVDDVVAKTDVSVYHSSSSSASTTLATESELTISAATTTKIDPTGTNSPSRGVEHTATIPEEILSPEHAPDGVSEDDSSMYLPSPVSASTSPDSVTPKRRALKSGDSLKLVDPVTSVEVKAGDQAELYCEILGSPPIAASWVKQKKQISSGPKTSVETTDTGSKLVIQEVEADDSGCYTLFVRDRTGSIQHQISLSVTDRPQPPAGKPYASALLADSLTLSWSGPCYDGGSAIQYYVVEVKRVGEVKWRTLTDSCLSTSYRVKGGLEPDKEYQFRVRAVNVHGASDPGEESAVIKMSLEEDAISTETFEYQQVVINTTEKVSDLYIQLEKLGVGKFGQVYRLQEKATGKILAGKFYKTRLAKEKESARMEVELMNKLHHPKLAQCVAAYQTRTEMVMVLEYIAGGELFERIVDDAFEHTEPTCVQYMRQILEGVQYMHSQSIVHLDLKPENIVCVNRTGNYIKIIDFGLARMLGHGTQVKVMQGTPEFIAPEVIAFEPIGFTTDMWSIGVICFILLSGDSPFQGNNDMETLRNITAAQWEFDEETFEEISDRSKDFISNLLKKSMRSRLTADQALHHPWLQETDQGNTKTLSKEKIKKFLARQKWQKTGKAVLALKRMSLLSNKQDNKVTSPDSPHRDDFGLSPQDSEVFSLLHQQIQRPPSFSKPLKDQAEVEGSSACLQCHIEGYPDPEVIWFQNGIPIQECGRYRMEYDETGSCSLIISDVTQEDSGRYSCKAFNDKGEAEICAKLTVSALHAVRHR</sequence>
<dbReference type="InterPro" id="IPR003599">
    <property type="entry name" value="Ig_sub"/>
</dbReference>
<dbReference type="Pfam" id="PF00069">
    <property type="entry name" value="Pkinase"/>
    <property type="match status" value="1"/>
</dbReference>
<dbReference type="InterPro" id="IPR013098">
    <property type="entry name" value="Ig_I-set"/>
</dbReference>
<dbReference type="Pfam" id="PF00041">
    <property type="entry name" value="fn3"/>
    <property type="match status" value="1"/>
</dbReference>
<evidence type="ECO:0000256" key="1">
    <source>
        <dbReference type="ARBA" id="ARBA00006692"/>
    </source>
</evidence>
<dbReference type="InterPro" id="IPR017441">
    <property type="entry name" value="Protein_kinase_ATP_BS"/>
</dbReference>
<dbReference type="InterPro" id="IPR000719">
    <property type="entry name" value="Prot_kinase_dom"/>
</dbReference>
<evidence type="ECO:0000313" key="11">
    <source>
        <dbReference type="EMBL" id="KAJ1136548.1"/>
    </source>
</evidence>
<organism evidence="11 12">
    <name type="scientific">Pleurodeles waltl</name>
    <name type="common">Iberian ribbed newt</name>
    <dbReference type="NCBI Taxonomy" id="8319"/>
    <lineage>
        <taxon>Eukaryota</taxon>
        <taxon>Metazoa</taxon>
        <taxon>Chordata</taxon>
        <taxon>Craniata</taxon>
        <taxon>Vertebrata</taxon>
        <taxon>Euteleostomi</taxon>
        <taxon>Amphibia</taxon>
        <taxon>Batrachia</taxon>
        <taxon>Caudata</taxon>
        <taxon>Salamandroidea</taxon>
        <taxon>Salamandridae</taxon>
        <taxon>Pleurodelinae</taxon>
        <taxon>Pleurodeles</taxon>
    </lineage>
</organism>
<dbReference type="InterPro" id="IPR008271">
    <property type="entry name" value="Ser/Thr_kinase_AS"/>
</dbReference>
<dbReference type="Gene3D" id="2.60.40.10">
    <property type="entry name" value="Immunoglobulins"/>
    <property type="match status" value="4"/>
</dbReference>
<feature type="region of interest" description="Disordered" evidence="7">
    <location>
        <begin position="189"/>
        <end position="214"/>
    </location>
</feature>
<dbReference type="PROSITE" id="PS50853">
    <property type="entry name" value="FN3"/>
    <property type="match status" value="1"/>
</dbReference>
<feature type="domain" description="Ig-like" evidence="9">
    <location>
        <begin position="970"/>
        <end position="1061"/>
    </location>
</feature>
<evidence type="ECO:0000256" key="7">
    <source>
        <dbReference type="SAM" id="MobiDB-lite"/>
    </source>
</evidence>
<dbReference type="PANTHER" id="PTHR47633:SF9">
    <property type="entry name" value="NON-SPECIFIC SERINE_THREONINE PROTEIN KINASE"/>
    <property type="match status" value="1"/>
</dbReference>
<evidence type="ECO:0000256" key="4">
    <source>
        <dbReference type="ARBA" id="ARBA00022840"/>
    </source>
</evidence>
<keyword evidence="2" id="KW-0677">Repeat</keyword>
<dbReference type="InterPro" id="IPR036179">
    <property type="entry name" value="Ig-like_dom_sf"/>
</dbReference>
<feature type="domain" description="Protein kinase" evidence="8">
    <location>
        <begin position="634"/>
        <end position="889"/>
    </location>
</feature>
<dbReference type="AlphaFoldDB" id="A0AAV7QDE3"/>
<evidence type="ECO:0000256" key="5">
    <source>
        <dbReference type="ARBA" id="ARBA00023319"/>
    </source>
</evidence>
<feature type="domain" description="Ig-like" evidence="9">
    <location>
        <begin position="406"/>
        <end position="505"/>
    </location>
</feature>
<feature type="region of interest" description="Disordered" evidence="7">
    <location>
        <begin position="367"/>
        <end position="410"/>
    </location>
</feature>
<dbReference type="SMART" id="SM00220">
    <property type="entry name" value="S_TKc"/>
    <property type="match status" value="1"/>
</dbReference>
<comment type="similarity">
    <text evidence="1">Belongs to the protein kinase superfamily. CAMK Ser/Thr protein kinase family.</text>
</comment>
<keyword evidence="4 6" id="KW-0067">ATP-binding</keyword>
<feature type="compositionally biased region" description="Basic and acidic residues" evidence="7">
    <location>
        <begin position="20"/>
        <end position="31"/>
    </location>
</feature>
<dbReference type="CDD" id="cd00063">
    <property type="entry name" value="FN3"/>
    <property type="match status" value="1"/>
</dbReference>
<dbReference type="FunFam" id="2.60.40.10:FF:001127">
    <property type="entry name" value="Myosin, light chain kinase a"/>
    <property type="match status" value="1"/>
</dbReference>
<feature type="region of interest" description="Disordered" evidence="7">
    <location>
        <begin position="1"/>
        <end position="31"/>
    </location>
</feature>
<dbReference type="PROSITE" id="PS00107">
    <property type="entry name" value="PROTEIN_KINASE_ATP"/>
    <property type="match status" value="1"/>
</dbReference>
<dbReference type="SUPFAM" id="SSF56112">
    <property type="entry name" value="Protein kinase-like (PK-like)"/>
    <property type="match status" value="1"/>
</dbReference>
<dbReference type="CDD" id="cd14103">
    <property type="entry name" value="STKc_MLCK"/>
    <property type="match status" value="1"/>
</dbReference>
<keyword evidence="12" id="KW-1185">Reference proteome</keyword>
<evidence type="ECO:0000313" key="12">
    <source>
        <dbReference type="Proteomes" id="UP001066276"/>
    </source>
</evidence>
<comment type="caution">
    <text evidence="11">The sequence shown here is derived from an EMBL/GenBank/DDBJ whole genome shotgun (WGS) entry which is preliminary data.</text>
</comment>
<dbReference type="PROSITE" id="PS50835">
    <property type="entry name" value="IG_LIKE"/>
    <property type="match status" value="2"/>
</dbReference>
<dbReference type="FunFam" id="2.60.40.10:FF:000714">
    <property type="entry name" value="Titin novex-3"/>
    <property type="match status" value="1"/>
</dbReference>
<dbReference type="InterPro" id="IPR013783">
    <property type="entry name" value="Ig-like_fold"/>
</dbReference>
<name>A0AAV7QDE3_PLEWA</name>
<feature type="binding site" evidence="6">
    <location>
        <position position="663"/>
    </location>
    <ligand>
        <name>ATP</name>
        <dbReference type="ChEBI" id="CHEBI:30616"/>
    </ligand>
</feature>
<proteinExistence type="inferred from homology"/>
<dbReference type="SMART" id="SM00060">
    <property type="entry name" value="FN3"/>
    <property type="match status" value="1"/>
</dbReference>
<dbReference type="InterPro" id="IPR007110">
    <property type="entry name" value="Ig-like_dom"/>
</dbReference>
<dbReference type="InterPro" id="IPR003598">
    <property type="entry name" value="Ig_sub2"/>
</dbReference>
<evidence type="ECO:0000256" key="3">
    <source>
        <dbReference type="ARBA" id="ARBA00022741"/>
    </source>
</evidence>
<dbReference type="GO" id="GO:0055013">
    <property type="term" value="P:cardiac muscle cell development"/>
    <property type="evidence" value="ECO:0007669"/>
    <property type="project" value="UniProtKB-ARBA"/>
</dbReference>
<gene>
    <name evidence="11" type="ORF">NDU88_002963</name>
</gene>
<dbReference type="EMBL" id="JANPWB010000010">
    <property type="protein sequence ID" value="KAJ1136548.1"/>
    <property type="molecule type" value="Genomic_DNA"/>
</dbReference>
<evidence type="ECO:0000259" key="8">
    <source>
        <dbReference type="PROSITE" id="PS50011"/>
    </source>
</evidence>
<dbReference type="InterPro" id="IPR011009">
    <property type="entry name" value="Kinase-like_dom_sf"/>
</dbReference>
<dbReference type="GO" id="GO:0005524">
    <property type="term" value="F:ATP binding"/>
    <property type="evidence" value="ECO:0007669"/>
    <property type="project" value="UniProtKB-UniRule"/>
</dbReference>
<dbReference type="SUPFAM" id="SSF49265">
    <property type="entry name" value="Fibronectin type III"/>
    <property type="match status" value="1"/>
</dbReference>
<dbReference type="PANTHER" id="PTHR47633">
    <property type="entry name" value="IMMUNOGLOBULIN"/>
    <property type="match status" value="1"/>
</dbReference>
<dbReference type="GO" id="GO:0004672">
    <property type="term" value="F:protein kinase activity"/>
    <property type="evidence" value="ECO:0007669"/>
    <property type="project" value="InterPro"/>
</dbReference>
<dbReference type="InterPro" id="IPR036116">
    <property type="entry name" value="FN3_sf"/>
</dbReference>
<dbReference type="FunFam" id="1.10.510.10:FF:000321">
    <property type="entry name" value="Bent, isoform C"/>
    <property type="match status" value="1"/>
</dbReference>
<evidence type="ECO:0000256" key="6">
    <source>
        <dbReference type="PROSITE-ProRule" id="PRU10141"/>
    </source>
</evidence>
<reference evidence="11" key="1">
    <citation type="journal article" date="2022" name="bioRxiv">
        <title>Sequencing and chromosome-scale assembly of the giantPleurodeles waltlgenome.</title>
        <authorList>
            <person name="Brown T."/>
            <person name="Elewa A."/>
            <person name="Iarovenko S."/>
            <person name="Subramanian E."/>
            <person name="Araus A.J."/>
            <person name="Petzold A."/>
            <person name="Susuki M."/>
            <person name="Suzuki K.-i.T."/>
            <person name="Hayashi T."/>
            <person name="Toyoda A."/>
            <person name="Oliveira C."/>
            <person name="Osipova E."/>
            <person name="Leigh N.D."/>
            <person name="Simon A."/>
            <person name="Yun M.H."/>
        </authorList>
    </citation>
    <scope>NUCLEOTIDE SEQUENCE</scope>
    <source>
        <strain evidence="11">20211129_DDA</strain>
        <tissue evidence="11">Liver</tissue>
    </source>
</reference>
<dbReference type="Gene3D" id="1.10.510.10">
    <property type="entry name" value="Transferase(Phosphotransferase) domain 1"/>
    <property type="match status" value="1"/>
</dbReference>
<keyword evidence="3 6" id="KW-0547">Nucleotide-binding</keyword>
<feature type="compositionally biased region" description="Polar residues" evidence="7">
    <location>
        <begin position="195"/>
        <end position="210"/>
    </location>
</feature>
<dbReference type="Pfam" id="PF07679">
    <property type="entry name" value="I-set"/>
    <property type="match status" value="3"/>
</dbReference>
<dbReference type="SMART" id="SM00409">
    <property type="entry name" value="IG"/>
    <property type="match status" value="2"/>
</dbReference>
<protein>
    <recommendedName>
        <fullName evidence="13">Myosin light chain kinase, smooth muscle-like</fullName>
    </recommendedName>
</protein>
<dbReference type="Proteomes" id="UP001066276">
    <property type="component" value="Chromosome 6"/>
</dbReference>
<dbReference type="FunFam" id="2.60.40.10:FF:000107">
    <property type="entry name" value="Myosin, light chain kinase a"/>
    <property type="match status" value="1"/>
</dbReference>
<evidence type="ECO:0008006" key="13">
    <source>
        <dbReference type="Google" id="ProtNLM"/>
    </source>
</evidence>
<feature type="domain" description="Fibronectin type-III" evidence="10">
    <location>
        <begin position="509"/>
        <end position="609"/>
    </location>
</feature>
<evidence type="ECO:0000259" key="10">
    <source>
        <dbReference type="PROSITE" id="PS50853"/>
    </source>
</evidence>
<dbReference type="PROSITE" id="PS50011">
    <property type="entry name" value="PROTEIN_KINASE_DOM"/>
    <property type="match status" value="1"/>
</dbReference>
<dbReference type="SUPFAM" id="SSF48726">
    <property type="entry name" value="Immunoglobulin"/>
    <property type="match status" value="3"/>
</dbReference>
<dbReference type="Gene3D" id="3.30.200.20">
    <property type="entry name" value="Phosphorylase Kinase, domain 1"/>
    <property type="match status" value="1"/>
</dbReference>
<keyword evidence="5" id="KW-0393">Immunoglobulin domain</keyword>